<dbReference type="Gene3D" id="2.40.10.10">
    <property type="entry name" value="Trypsin-like serine proteases"/>
    <property type="match status" value="2"/>
</dbReference>
<dbReference type="GO" id="GO:0004252">
    <property type="term" value="F:serine-type endopeptidase activity"/>
    <property type="evidence" value="ECO:0007669"/>
    <property type="project" value="InterPro"/>
</dbReference>
<accession>A0A1C5ISR1</accession>
<dbReference type="SUPFAM" id="SSF50494">
    <property type="entry name" value="Trypsin-like serine proteases"/>
    <property type="match status" value="1"/>
</dbReference>
<evidence type="ECO:0000313" key="3">
    <source>
        <dbReference type="Proteomes" id="UP000198217"/>
    </source>
</evidence>
<feature type="chain" id="PRO_5008719002" description="Streptogrisin C" evidence="1">
    <location>
        <begin position="28"/>
        <end position="388"/>
    </location>
</feature>
<name>A0A1C5ISR1_9ACTN</name>
<reference evidence="2 3" key="1">
    <citation type="submission" date="2016-06" db="EMBL/GenBank/DDBJ databases">
        <authorList>
            <person name="Kjaerup R.B."/>
            <person name="Dalgaard T.S."/>
            <person name="Juul-Madsen H.R."/>
        </authorList>
    </citation>
    <scope>NUCLEOTIDE SEQUENCE [LARGE SCALE GENOMIC DNA]</scope>
    <source>
        <strain evidence="2 3">DSM 43904</strain>
    </source>
</reference>
<evidence type="ECO:0000256" key="1">
    <source>
        <dbReference type="SAM" id="SignalP"/>
    </source>
</evidence>
<dbReference type="EMBL" id="LT607750">
    <property type="protein sequence ID" value="SCG61029.1"/>
    <property type="molecule type" value="Genomic_DNA"/>
</dbReference>
<sequence length="388" mass="41324">MRRRTLPGALLVLALVAAGVMPGAASAAPASSEDRLMKATALAQDAWRVAHGDSRYAGHWVDPDGRVHVSYQGRAAAAASAAAVRSISGEVVVHEGARYTYRELVDRRDKVSDHVAALRQAGIRLVEWGPHESTNTLRLGVVKPSEATVRTLRERFGADIEIEEVPEPEKDALFLSRWDDFSPWSAGAELNDGYSSCTIGPGIRRNGVNYFLTAAHCFANGAYLYNGSEYVGRKNWIDTRDRGTDTAIVTGTGSATMFRTDTTLQGMSATPWTSAEGSGVCFNGAYSGEVCGGLTVIKTNYCTDITGRLTCGTATAGRDGVASAGHGDSGGPVHIVSPRWAYAGTIVGAASPQFVCPRNNLGGTRTCSSWVRFQMIGPVLSYWNATLL</sequence>
<dbReference type="InterPro" id="IPR033116">
    <property type="entry name" value="TRYPSIN_SER"/>
</dbReference>
<feature type="signal peptide" evidence="1">
    <location>
        <begin position="1"/>
        <end position="27"/>
    </location>
</feature>
<dbReference type="Proteomes" id="UP000198217">
    <property type="component" value="Chromosome I"/>
</dbReference>
<dbReference type="InterPro" id="IPR043504">
    <property type="entry name" value="Peptidase_S1_PA_chymotrypsin"/>
</dbReference>
<dbReference type="PROSITE" id="PS00135">
    <property type="entry name" value="TRYPSIN_SER"/>
    <property type="match status" value="1"/>
</dbReference>
<organism evidence="2 3">
    <name type="scientific">Micromonospora echinaurantiaca</name>
    <dbReference type="NCBI Taxonomy" id="47857"/>
    <lineage>
        <taxon>Bacteria</taxon>
        <taxon>Bacillati</taxon>
        <taxon>Actinomycetota</taxon>
        <taxon>Actinomycetes</taxon>
        <taxon>Micromonosporales</taxon>
        <taxon>Micromonosporaceae</taxon>
        <taxon>Micromonospora</taxon>
    </lineage>
</organism>
<protein>
    <recommendedName>
        <fullName evidence="4">Streptogrisin C</fullName>
    </recommendedName>
</protein>
<dbReference type="PROSITE" id="PS00134">
    <property type="entry name" value="TRYPSIN_HIS"/>
    <property type="match status" value="1"/>
</dbReference>
<dbReference type="InterPro" id="IPR009003">
    <property type="entry name" value="Peptidase_S1_PA"/>
</dbReference>
<keyword evidence="1" id="KW-0732">Signal</keyword>
<evidence type="ECO:0000313" key="2">
    <source>
        <dbReference type="EMBL" id="SCG61029.1"/>
    </source>
</evidence>
<gene>
    <name evidence="2" type="ORF">GA0070609_3682</name>
</gene>
<dbReference type="InterPro" id="IPR018114">
    <property type="entry name" value="TRYPSIN_HIS"/>
</dbReference>
<dbReference type="GO" id="GO:0006508">
    <property type="term" value="P:proteolysis"/>
    <property type="evidence" value="ECO:0007669"/>
    <property type="project" value="InterPro"/>
</dbReference>
<dbReference type="RefSeq" id="WP_157748236.1">
    <property type="nucleotide sequence ID" value="NZ_LT607750.1"/>
</dbReference>
<dbReference type="AlphaFoldDB" id="A0A1C5ISR1"/>
<evidence type="ECO:0008006" key="4">
    <source>
        <dbReference type="Google" id="ProtNLM"/>
    </source>
</evidence>
<keyword evidence="3" id="KW-1185">Reference proteome</keyword>
<proteinExistence type="predicted"/>